<accession>A0A914YK18</accession>
<dbReference type="Proteomes" id="UP000887577">
    <property type="component" value="Unplaced"/>
</dbReference>
<keyword evidence="2" id="KW-0812">Transmembrane</keyword>
<feature type="transmembrane region" description="Helical" evidence="2">
    <location>
        <begin position="12"/>
        <end position="36"/>
    </location>
</feature>
<feature type="region of interest" description="Disordered" evidence="1">
    <location>
        <begin position="46"/>
        <end position="86"/>
    </location>
</feature>
<keyword evidence="2" id="KW-1133">Transmembrane helix</keyword>
<evidence type="ECO:0000313" key="3">
    <source>
        <dbReference type="Proteomes" id="UP000887577"/>
    </source>
</evidence>
<feature type="compositionally biased region" description="Low complexity" evidence="1">
    <location>
        <begin position="53"/>
        <end position="72"/>
    </location>
</feature>
<evidence type="ECO:0000256" key="2">
    <source>
        <dbReference type="SAM" id="Phobius"/>
    </source>
</evidence>
<organism evidence="3 4">
    <name type="scientific">Panagrolaimus superbus</name>
    <dbReference type="NCBI Taxonomy" id="310955"/>
    <lineage>
        <taxon>Eukaryota</taxon>
        <taxon>Metazoa</taxon>
        <taxon>Ecdysozoa</taxon>
        <taxon>Nematoda</taxon>
        <taxon>Chromadorea</taxon>
        <taxon>Rhabditida</taxon>
        <taxon>Tylenchina</taxon>
        <taxon>Panagrolaimomorpha</taxon>
        <taxon>Panagrolaimoidea</taxon>
        <taxon>Panagrolaimidae</taxon>
        <taxon>Panagrolaimus</taxon>
    </lineage>
</organism>
<proteinExistence type="predicted"/>
<keyword evidence="2" id="KW-0472">Membrane</keyword>
<reference evidence="4" key="1">
    <citation type="submission" date="2022-11" db="UniProtKB">
        <authorList>
            <consortium name="WormBaseParasite"/>
        </authorList>
    </citation>
    <scope>IDENTIFICATION</scope>
</reference>
<protein>
    <submittedName>
        <fullName evidence="4">Uncharacterized protein</fullName>
    </submittedName>
</protein>
<keyword evidence="3" id="KW-1185">Reference proteome</keyword>
<dbReference type="WBParaSite" id="PSU_v2.g19675.t1">
    <property type="protein sequence ID" value="PSU_v2.g19675.t1"/>
    <property type="gene ID" value="PSU_v2.g19675"/>
</dbReference>
<sequence length="86" mass="9431">MAAIFDMYDLEFLKQCAFIPLFLHLIFISATFITCCGKKASRKKDHPAEFQQAPSAPSVPSVPSVPSASSAPRLTSRVPTKKKSVF</sequence>
<evidence type="ECO:0000256" key="1">
    <source>
        <dbReference type="SAM" id="MobiDB-lite"/>
    </source>
</evidence>
<evidence type="ECO:0000313" key="4">
    <source>
        <dbReference type="WBParaSite" id="PSU_v2.g19675.t1"/>
    </source>
</evidence>
<dbReference type="AlphaFoldDB" id="A0A914YK18"/>
<name>A0A914YK18_9BILA</name>